<proteinExistence type="predicted"/>
<protein>
    <submittedName>
        <fullName evidence="2">Membrane protein</fullName>
    </submittedName>
</protein>
<dbReference type="EMBL" id="CKLF01000025">
    <property type="protein sequence ID" value="CIV36078.1"/>
    <property type="molecule type" value="Genomic_DNA"/>
</dbReference>
<evidence type="ECO:0000313" key="7">
    <source>
        <dbReference type="Proteomes" id="UP000315060"/>
    </source>
</evidence>
<dbReference type="EMBL" id="CMWB01000009">
    <property type="protein sequence ID" value="CKJ04077.1"/>
    <property type="molecule type" value="Genomic_DNA"/>
</dbReference>
<evidence type="ECO:0000313" key="4">
    <source>
        <dbReference type="EMBL" id="TVX70703.1"/>
    </source>
</evidence>
<evidence type="ECO:0000256" key="1">
    <source>
        <dbReference type="SAM" id="Phobius"/>
    </source>
</evidence>
<dbReference type="RefSeq" id="WP_016397621.1">
    <property type="nucleotide sequence ID" value="NZ_CDQA01000002.1"/>
</dbReference>
<keyword evidence="1" id="KW-0472">Membrane</keyword>
<feature type="transmembrane region" description="Helical" evidence="1">
    <location>
        <begin position="39"/>
        <end position="59"/>
    </location>
</feature>
<gene>
    <name evidence="4" type="ORF">AZJ28_04610</name>
    <name evidence="2" type="ORF">ERS019316_01577</name>
    <name evidence="3" type="ORF">ERS096071_00748</name>
</gene>
<name>A0A0B4ZJA4_STREE</name>
<dbReference type="Proteomes" id="UP000045541">
    <property type="component" value="Unassembled WGS sequence"/>
</dbReference>
<keyword evidence="1" id="KW-0812">Transmembrane</keyword>
<accession>A0A0B4ZJA4</accession>
<dbReference type="AlphaFoldDB" id="A0A0B4ZJA4"/>
<evidence type="ECO:0000313" key="3">
    <source>
        <dbReference type="EMBL" id="CKJ04077.1"/>
    </source>
</evidence>
<keyword evidence="1" id="KW-1133">Transmembrane helix</keyword>
<sequence length="124" mass="14882">MRRFYSHLPYYLVILFFYWPLYELFLLVVSDPLTLKGLYINNLLFFTPLVILIISLLYSYRFRFSLWWLVGNGLLFYFTIITFGEFILIYLLIYETVALVSMDSGISIKHILQKMKNKKLSQNP</sequence>
<dbReference type="EMBL" id="VMYC01000071">
    <property type="protein sequence ID" value="TVX70703.1"/>
    <property type="molecule type" value="Genomic_DNA"/>
</dbReference>
<feature type="transmembrane region" description="Helical" evidence="1">
    <location>
        <begin position="66"/>
        <end position="93"/>
    </location>
</feature>
<organism evidence="4 7">
    <name type="scientific">Streptococcus pneumoniae</name>
    <dbReference type="NCBI Taxonomy" id="1313"/>
    <lineage>
        <taxon>Bacteria</taxon>
        <taxon>Bacillati</taxon>
        <taxon>Bacillota</taxon>
        <taxon>Bacilli</taxon>
        <taxon>Lactobacillales</taxon>
        <taxon>Streptococcaceae</taxon>
        <taxon>Streptococcus</taxon>
    </lineage>
</organism>
<evidence type="ECO:0000313" key="2">
    <source>
        <dbReference type="EMBL" id="CIV36078.1"/>
    </source>
</evidence>
<dbReference type="Proteomes" id="UP000040910">
    <property type="component" value="Unassembled WGS sequence"/>
</dbReference>
<evidence type="ECO:0000313" key="5">
    <source>
        <dbReference type="Proteomes" id="UP000040910"/>
    </source>
</evidence>
<dbReference type="Proteomes" id="UP000315060">
    <property type="component" value="Unassembled WGS sequence"/>
</dbReference>
<reference evidence="5 6" key="1">
    <citation type="submission" date="2015-03" db="EMBL/GenBank/DDBJ databases">
        <authorList>
            <consortium name="Pathogen Informatics"/>
            <person name="Murphy D."/>
        </authorList>
    </citation>
    <scope>NUCLEOTIDE SEQUENCE [LARGE SCALE GENOMIC DNA]</scope>
    <source>
        <strain evidence="3 6">0310</strain>
        <strain evidence="2">SMRU158</strain>
        <strain evidence="5">type strain: N</strain>
    </source>
</reference>
<feature type="transmembrane region" description="Helical" evidence="1">
    <location>
        <begin position="7"/>
        <end position="27"/>
    </location>
</feature>
<evidence type="ECO:0000313" key="6">
    <source>
        <dbReference type="Proteomes" id="UP000045541"/>
    </source>
</evidence>
<reference evidence="4 7" key="2">
    <citation type="submission" date="2019-07" db="EMBL/GenBank/DDBJ databases">
        <authorList>
            <person name="Mohale T."/>
        </authorList>
    </citation>
    <scope>NUCLEOTIDE SEQUENCE [LARGE SCALE GENOMIC DNA]</scope>
    <source>
        <strain evidence="4 7">NTPn 59</strain>
    </source>
</reference>
<comment type="caution">
    <text evidence="4">The sequence shown here is derived from an EMBL/GenBank/DDBJ whole genome shotgun (WGS) entry which is preliminary data.</text>
</comment>